<reference evidence="3" key="2">
    <citation type="journal article" date="2014" name="ISME J.">
        <title>Microbial stratification in low pH oxic and suboxic macroscopic growths along an acid mine drainage.</title>
        <authorList>
            <person name="Mendez-Garcia C."/>
            <person name="Mesa V."/>
            <person name="Sprenger R.R."/>
            <person name="Richter M."/>
            <person name="Diez M.S."/>
            <person name="Solano J."/>
            <person name="Bargiela R."/>
            <person name="Golyshina O.V."/>
            <person name="Manteca A."/>
            <person name="Ramos J.L."/>
            <person name="Gallego J.R."/>
            <person name="Llorente I."/>
            <person name="Martins Dos Santos V.A."/>
            <person name="Jensen O.N."/>
            <person name="Pelaez A.I."/>
            <person name="Sanchez J."/>
            <person name="Ferrer M."/>
        </authorList>
    </citation>
    <scope>NUCLEOTIDE SEQUENCE</scope>
</reference>
<dbReference type="PANTHER" id="PTHR33121">
    <property type="entry name" value="CYCLIC DI-GMP PHOSPHODIESTERASE PDEF"/>
    <property type="match status" value="1"/>
</dbReference>
<proteinExistence type="predicted"/>
<accession>T0ZGL4</accession>
<feature type="non-terminal residue" evidence="3">
    <location>
        <position position="175"/>
    </location>
</feature>
<keyword evidence="1" id="KW-0472">Membrane</keyword>
<dbReference type="PROSITE" id="PS50883">
    <property type="entry name" value="EAL"/>
    <property type="match status" value="1"/>
</dbReference>
<dbReference type="Pfam" id="PF00563">
    <property type="entry name" value="EAL"/>
    <property type="match status" value="1"/>
</dbReference>
<dbReference type="SUPFAM" id="SSF141868">
    <property type="entry name" value="EAL domain-like"/>
    <property type="match status" value="1"/>
</dbReference>
<evidence type="ECO:0000259" key="2">
    <source>
        <dbReference type="PROSITE" id="PS50883"/>
    </source>
</evidence>
<protein>
    <submittedName>
        <fullName evidence="3">Membrane protein containing Diguanylate phosphodiesterase, predicted domain protein</fullName>
    </submittedName>
</protein>
<dbReference type="Gene3D" id="3.20.20.450">
    <property type="entry name" value="EAL domain"/>
    <property type="match status" value="1"/>
</dbReference>
<sequence>MAFAQRSGCALIAEGVETPAELEALRALGVPLVQGFLLGPPAALPATAGAGVFPPAGSPNGHRGAGMMDASAAPGVASAPRPSLLHRVRRGAGWLAWRSRAFWVTQLLVLVTMSVHFAFSYLYRHGPVAIPPFVTIPLELVPIAYAAVRFGLRGSLPTALWIGVLLLPRFIFLDS</sequence>
<name>T0ZGL4_9ZZZZ</name>
<comment type="caution">
    <text evidence="3">The sequence shown here is derived from an EMBL/GenBank/DDBJ whole genome shotgun (WGS) entry which is preliminary data.</text>
</comment>
<evidence type="ECO:0000313" key="3">
    <source>
        <dbReference type="EMBL" id="EQD43467.1"/>
    </source>
</evidence>
<keyword evidence="1" id="KW-0812">Transmembrane</keyword>
<evidence type="ECO:0000256" key="1">
    <source>
        <dbReference type="SAM" id="Phobius"/>
    </source>
</evidence>
<feature type="domain" description="EAL" evidence="2">
    <location>
        <begin position="1"/>
        <end position="55"/>
    </location>
</feature>
<keyword evidence="1" id="KW-1133">Transmembrane helix</keyword>
<dbReference type="InterPro" id="IPR001633">
    <property type="entry name" value="EAL_dom"/>
</dbReference>
<feature type="transmembrane region" description="Helical" evidence="1">
    <location>
        <begin position="155"/>
        <end position="172"/>
    </location>
</feature>
<dbReference type="InterPro" id="IPR050706">
    <property type="entry name" value="Cyclic-di-GMP_PDE-like"/>
</dbReference>
<dbReference type="EMBL" id="AUZY01009103">
    <property type="protein sequence ID" value="EQD43467.1"/>
    <property type="molecule type" value="Genomic_DNA"/>
</dbReference>
<gene>
    <name evidence="3" type="ORF">B1B_13805</name>
</gene>
<feature type="transmembrane region" description="Helical" evidence="1">
    <location>
        <begin position="101"/>
        <end position="123"/>
    </location>
</feature>
<dbReference type="GO" id="GO:0071111">
    <property type="term" value="F:cyclic-guanylate-specific phosphodiesterase activity"/>
    <property type="evidence" value="ECO:0007669"/>
    <property type="project" value="InterPro"/>
</dbReference>
<dbReference type="AlphaFoldDB" id="T0ZGL4"/>
<organism evidence="3">
    <name type="scientific">mine drainage metagenome</name>
    <dbReference type="NCBI Taxonomy" id="410659"/>
    <lineage>
        <taxon>unclassified sequences</taxon>
        <taxon>metagenomes</taxon>
        <taxon>ecological metagenomes</taxon>
    </lineage>
</organism>
<dbReference type="InterPro" id="IPR035919">
    <property type="entry name" value="EAL_sf"/>
</dbReference>
<dbReference type="PANTHER" id="PTHR33121:SF76">
    <property type="entry name" value="SIGNALING PROTEIN"/>
    <property type="match status" value="1"/>
</dbReference>
<reference evidence="3" key="1">
    <citation type="submission" date="2013-08" db="EMBL/GenBank/DDBJ databases">
        <authorList>
            <person name="Mendez C."/>
            <person name="Richter M."/>
            <person name="Ferrer M."/>
            <person name="Sanchez J."/>
        </authorList>
    </citation>
    <scope>NUCLEOTIDE SEQUENCE</scope>
</reference>